<protein>
    <submittedName>
        <fullName evidence="1">Uncharacterized protein</fullName>
    </submittedName>
</protein>
<comment type="caution">
    <text evidence="1">The sequence shown here is derived from an EMBL/GenBank/DDBJ whole genome shotgun (WGS) entry which is preliminary data.</text>
</comment>
<dbReference type="EMBL" id="VEVO01000017">
    <property type="protein sequence ID" value="KAF0028263.1"/>
    <property type="molecule type" value="Genomic_DNA"/>
</dbReference>
<sequence>MGPPPLLRYGLRVQGGPLSYATVSERRLCHLATTLTSTVDVSRAGNCRLGATSEPESISGDDDLFRSPIIIPSLKTLRLMLVPAS</sequence>
<organism evidence="1 2">
    <name type="scientific">Scophthalmus maximus</name>
    <name type="common">Turbot</name>
    <name type="synonym">Psetta maxima</name>
    <dbReference type="NCBI Taxonomy" id="52904"/>
    <lineage>
        <taxon>Eukaryota</taxon>
        <taxon>Metazoa</taxon>
        <taxon>Chordata</taxon>
        <taxon>Craniata</taxon>
        <taxon>Vertebrata</taxon>
        <taxon>Euteleostomi</taxon>
        <taxon>Actinopterygii</taxon>
        <taxon>Neopterygii</taxon>
        <taxon>Teleostei</taxon>
        <taxon>Neoteleostei</taxon>
        <taxon>Acanthomorphata</taxon>
        <taxon>Carangaria</taxon>
        <taxon>Pleuronectiformes</taxon>
        <taxon>Pleuronectoidei</taxon>
        <taxon>Scophthalmidae</taxon>
        <taxon>Scophthalmus</taxon>
    </lineage>
</organism>
<gene>
    <name evidence="1" type="ORF">F2P81_019350</name>
</gene>
<evidence type="ECO:0000313" key="1">
    <source>
        <dbReference type="EMBL" id="KAF0028263.1"/>
    </source>
</evidence>
<proteinExistence type="predicted"/>
<accession>A0A6A4S1N4</accession>
<reference evidence="1 2" key="1">
    <citation type="submission" date="2019-06" db="EMBL/GenBank/DDBJ databases">
        <title>Draft genomes of female and male turbot (Scophthalmus maximus).</title>
        <authorList>
            <person name="Xu H."/>
            <person name="Xu X.-W."/>
            <person name="Shao C."/>
            <person name="Chen S."/>
        </authorList>
    </citation>
    <scope>NUCLEOTIDE SEQUENCE [LARGE SCALE GENOMIC DNA]</scope>
    <source>
        <strain evidence="1">Ysfricsl-2016a</strain>
        <tissue evidence="1">Blood</tissue>
    </source>
</reference>
<evidence type="ECO:0000313" key="2">
    <source>
        <dbReference type="Proteomes" id="UP000438429"/>
    </source>
</evidence>
<name>A0A6A4S1N4_SCOMX</name>
<dbReference type="AlphaFoldDB" id="A0A6A4S1N4"/>
<dbReference type="Proteomes" id="UP000438429">
    <property type="component" value="Unassembled WGS sequence"/>
</dbReference>